<dbReference type="GO" id="GO:0030288">
    <property type="term" value="C:outer membrane-bounded periplasmic space"/>
    <property type="evidence" value="ECO:0007669"/>
    <property type="project" value="TreeGrafter"/>
</dbReference>
<dbReference type="CDD" id="cd19966">
    <property type="entry name" value="PBP1_ABC_sugar_binding-like"/>
    <property type="match status" value="1"/>
</dbReference>
<reference evidence="5 6" key="1">
    <citation type="journal article" date="2019" name="Nat. Microbiol.">
        <title>Mediterranean grassland soil C-N compound turnover is dependent on rainfall and depth, and is mediated by genomically divergent microorganisms.</title>
        <authorList>
            <person name="Diamond S."/>
            <person name="Andeer P.F."/>
            <person name="Li Z."/>
            <person name="Crits-Christoph A."/>
            <person name="Burstein D."/>
            <person name="Anantharaman K."/>
            <person name="Lane K.R."/>
            <person name="Thomas B.C."/>
            <person name="Pan C."/>
            <person name="Northen T.R."/>
            <person name="Banfield J.F."/>
        </authorList>
    </citation>
    <scope>NUCLEOTIDE SEQUENCE [LARGE SCALE GENOMIC DNA]</scope>
    <source>
        <strain evidence="5">NP_6</strain>
    </source>
</reference>
<accession>A0A537J367</accession>
<dbReference type="SUPFAM" id="SSF53822">
    <property type="entry name" value="Periplasmic binding protein-like I"/>
    <property type="match status" value="1"/>
</dbReference>
<gene>
    <name evidence="5" type="ORF">E6H03_12885</name>
</gene>
<dbReference type="EMBL" id="VBAN01000460">
    <property type="protein sequence ID" value="TMI77990.1"/>
    <property type="molecule type" value="Genomic_DNA"/>
</dbReference>
<dbReference type="InterPro" id="IPR028082">
    <property type="entry name" value="Peripla_BP_I"/>
</dbReference>
<dbReference type="PANTHER" id="PTHR30036">
    <property type="entry name" value="D-XYLOSE-BINDING PERIPLASMIC PROTEIN"/>
    <property type="match status" value="1"/>
</dbReference>
<evidence type="ECO:0000259" key="4">
    <source>
        <dbReference type="Pfam" id="PF13407"/>
    </source>
</evidence>
<name>A0A537J367_9BACT</name>
<feature type="chain" id="PRO_5022109674" evidence="3">
    <location>
        <begin position="25"/>
        <end position="344"/>
    </location>
</feature>
<sequence>METPRKGPARMFVPLCLAALLTVAAWTQTGLTAGPPRFTPVTKWCNARIIFFPGGPPGGVFANNVYNGARQAEVDLGPKVQYIFSDWAPQKMIQQFKEAAATKPDGIAVMGHPGDVAFDPLIEDAEARGIIVTSQNTQLPKMEGKYAAMGFGYVGQDLYDAGFALGSEALKRSGLKAGARAVVWGLLSQPTRGLRTKGVSDSLKKAGLTVDYVEIDSATDADPAAGTPTFTGYVTSHPDVKLIVTDHGAMTSTLETYLKATGKKPGDIYTAGFDLSPATVTALRGGWTTLVIDQQPWLQGYLPILQICLTKTYGFSGLHIDTGGGFVDKNNINFLAPLAEKEVR</sequence>
<organism evidence="5 6">
    <name type="scientific">Candidatus Segetimicrobium genomatis</name>
    <dbReference type="NCBI Taxonomy" id="2569760"/>
    <lineage>
        <taxon>Bacteria</taxon>
        <taxon>Bacillati</taxon>
        <taxon>Candidatus Sysuimicrobiota</taxon>
        <taxon>Candidatus Sysuimicrobiia</taxon>
        <taxon>Candidatus Sysuimicrobiales</taxon>
        <taxon>Candidatus Segetimicrobiaceae</taxon>
        <taxon>Candidatus Segetimicrobium</taxon>
    </lineage>
</organism>
<dbReference type="GO" id="GO:0030246">
    <property type="term" value="F:carbohydrate binding"/>
    <property type="evidence" value="ECO:0007669"/>
    <property type="project" value="TreeGrafter"/>
</dbReference>
<dbReference type="InterPro" id="IPR025997">
    <property type="entry name" value="SBP_2_dom"/>
</dbReference>
<dbReference type="InterPro" id="IPR050555">
    <property type="entry name" value="Bact_Solute-Bind_Prot2"/>
</dbReference>
<evidence type="ECO:0000313" key="6">
    <source>
        <dbReference type="Proteomes" id="UP000318093"/>
    </source>
</evidence>
<comment type="caution">
    <text evidence="5">The sequence shown here is derived from an EMBL/GenBank/DDBJ whole genome shotgun (WGS) entry which is preliminary data.</text>
</comment>
<dbReference type="Proteomes" id="UP000318093">
    <property type="component" value="Unassembled WGS sequence"/>
</dbReference>
<proteinExistence type="inferred from homology"/>
<evidence type="ECO:0000256" key="2">
    <source>
        <dbReference type="ARBA" id="ARBA00007639"/>
    </source>
</evidence>
<feature type="signal peptide" evidence="3">
    <location>
        <begin position="1"/>
        <end position="24"/>
    </location>
</feature>
<evidence type="ECO:0000256" key="1">
    <source>
        <dbReference type="ARBA" id="ARBA00004196"/>
    </source>
</evidence>
<comment type="similarity">
    <text evidence="2">Belongs to the bacterial solute-binding protein 2 family.</text>
</comment>
<dbReference type="PANTHER" id="PTHR30036:SF7">
    <property type="entry name" value="ABC TRANSPORTER PERIPLASMIC-BINDING PROTEIN YPHF"/>
    <property type="match status" value="1"/>
</dbReference>
<dbReference type="Pfam" id="PF13407">
    <property type="entry name" value="Peripla_BP_4"/>
    <property type="match status" value="1"/>
</dbReference>
<evidence type="ECO:0000256" key="3">
    <source>
        <dbReference type="SAM" id="SignalP"/>
    </source>
</evidence>
<protein>
    <submittedName>
        <fullName evidence="5">Sugar ABC transporter substrate-binding protein</fullName>
    </submittedName>
</protein>
<evidence type="ECO:0000313" key="5">
    <source>
        <dbReference type="EMBL" id="TMI77990.1"/>
    </source>
</evidence>
<comment type="subcellular location">
    <subcellularLocation>
        <location evidence="1">Cell envelope</location>
    </subcellularLocation>
</comment>
<feature type="domain" description="Periplasmic binding protein" evidence="4">
    <location>
        <begin position="59"/>
        <end position="304"/>
    </location>
</feature>
<dbReference type="AlphaFoldDB" id="A0A537J367"/>
<dbReference type="Gene3D" id="3.40.50.2300">
    <property type="match status" value="2"/>
</dbReference>
<keyword evidence="3" id="KW-0732">Signal</keyword>